<keyword evidence="3" id="KW-1185">Reference proteome</keyword>
<dbReference type="RefSeq" id="WP_205119159.1">
    <property type="nucleotide sequence ID" value="NZ_JAFBCM010000001.1"/>
</dbReference>
<proteinExistence type="predicted"/>
<name>A0ABV7YJG8_9ACTN</name>
<comment type="caution">
    <text evidence="2">The sequence shown here is derived from an EMBL/GenBank/DDBJ whole genome shotgun (WGS) entry which is preliminary data.</text>
</comment>
<dbReference type="PROSITE" id="PS51257">
    <property type="entry name" value="PROKAR_LIPOPROTEIN"/>
    <property type="match status" value="1"/>
</dbReference>
<evidence type="ECO:0000259" key="1">
    <source>
        <dbReference type="Pfam" id="PF18075"/>
    </source>
</evidence>
<dbReference type="Proteomes" id="UP001595699">
    <property type="component" value="Unassembled WGS sequence"/>
</dbReference>
<reference evidence="3" key="1">
    <citation type="journal article" date="2019" name="Int. J. Syst. Evol. Microbiol.">
        <title>The Global Catalogue of Microorganisms (GCM) 10K type strain sequencing project: providing services to taxonomists for standard genome sequencing and annotation.</title>
        <authorList>
            <consortium name="The Broad Institute Genomics Platform"/>
            <consortium name="The Broad Institute Genome Sequencing Center for Infectious Disease"/>
            <person name="Wu L."/>
            <person name="Ma J."/>
        </authorList>
    </citation>
    <scope>NUCLEOTIDE SEQUENCE [LARGE SCALE GENOMIC DNA]</scope>
    <source>
        <strain evidence="3">CGMCC 4.7241</strain>
    </source>
</reference>
<sequence length="251" mass="27231">MKLAILLGLVAGLLVGCTGPDSTVATCQNAVSAYLGADEDVPRVVERLRADDRFTDLHTETSARAAKRLATWYPAMAPVAQGRTAAAVHLAVTDPDRRQDRVEGLNAMLRGVGVARRADCDQKDEERGRQLVEFGEKLLCGQTVSIRFARDEDLRPALEVARNNARVQKVAVVSRAEAFERAKELFRDQPDLEKVLTPEDTSPYLEVTVVDSADPKAVGAQLTGILEGADQAQLQVCVTVPHPVVPARQGR</sequence>
<dbReference type="EMBL" id="JBHRZH010000036">
    <property type="protein sequence ID" value="MFC3765127.1"/>
    <property type="molecule type" value="Genomic_DNA"/>
</dbReference>
<gene>
    <name evidence="2" type="ORF">ACFOUW_30135</name>
</gene>
<feature type="domain" description="FtsX extracellular" evidence="1">
    <location>
        <begin position="162"/>
        <end position="224"/>
    </location>
</feature>
<evidence type="ECO:0000313" key="2">
    <source>
        <dbReference type="EMBL" id="MFC3765127.1"/>
    </source>
</evidence>
<accession>A0ABV7YJG8</accession>
<organism evidence="2 3">
    <name type="scientific">Tenggerimyces flavus</name>
    <dbReference type="NCBI Taxonomy" id="1708749"/>
    <lineage>
        <taxon>Bacteria</taxon>
        <taxon>Bacillati</taxon>
        <taxon>Actinomycetota</taxon>
        <taxon>Actinomycetes</taxon>
        <taxon>Propionibacteriales</taxon>
        <taxon>Nocardioidaceae</taxon>
        <taxon>Tenggerimyces</taxon>
    </lineage>
</organism>
<dbReference type="InterPro" id="IPR040690">
    <property type="entry name" value="FtsX_ECD"/>
</dbReference>
<evidence type="ECO:0000313" key="3">
    <source>
        <dbReference type="Proteomes" id="UP001595699"/>
    </source>
</evidence>
<dbReference type="Gene3D" id="3.30.70.3040">
    <property type="match status" value="1"/>
</dbReference>
<dbReference type="Pfam" id="PF18075">
    <property type="entry name" value="FtsX_ECD"/>
    <property type="match status" value="1"/>
</dbReference>
<protein>
    <submittedName>
        <fullName evidence="2">Permease-like cell division protein FtsX</fullName>
    </submittedName>
</protein>